<accession>A0A9D1KTA5</accession>
<evidence type="ECO:0000313" key="1">
    <source>
        <dbReference type="EMBL" id="HIT97758.1"/>
    </source>
</evidence>
<comment type="caution">
    <text evidence="1">The sequence shown here is derived from an EMBL/GenBank/DDBJ whole genome shotgun (WGS) entry which is preliminary data.</text>
</comment>
<gene>
    <name evidence="1" type="ORF">IAC44_02870</name>
</gene>
<reference evidence="1" key="1">
    <citation type="submission" date="2020-10" db="EMBL/GenBank/DDBJ databases">
        <authorList>
            <person name="Gilroy R."/>
        </authorList>
    </citation>
    <scope>NUCLEOTIDE SEQUENCE</scope>
    <source>
        <strain evidence="1">1383</strain>
    </source>
</reference>
<organism evidence="1 2">
    <name type="scientific">Candidatus Merdimorpha stercoravium</name>
    <dbReference type="NCBI Taxonomy" id="2840863"/>
    <lineage>
        <taxon>Bacteria</taxon>
        <taxon>Pseudomonadati</taxon>
        <taxon>Bacteroidota</taxon>
        <taxon>Flavobacteriia</taxon>
        <taxon>Flavobacteriales</taxon>
        <taxon>Candidatus Merdimorpha</taxon>
    </lineage>
</organism>
<sequence>MKKSTFSIATLLYRRLAGLDVVREITGGLYKDARPVNSDKEDIVIQASGALLEPGAVAKARVVLYTSPVFSDRGDAVELIPDYKRLEYLCSKVFDALDEVFSEGCLTWVDAQTFSSQGEMFCAEMEVSVSLRAGA</sequence>
<protein>
    <submittedName>
        <fullName evidence="1">Uncharacterized protein</fullName>
    </submittedName>
</protein>
<dbReference type="EMBL" id="DVLY01000065">
    <property type="protein sequence ID" value="HIT97758.1"/>
    <property type="molecule type" value="Genomic_DNA"/>
</dbReference>
<name>A0A9D1KTA5_9FLAO</name>
<reference evidence="1" key="2">
    <citation type="journal article" date="2021" name="PeerJ">
        <title>Extensive microbial diversity within the chicken gut microbiome revealed by metagenomics and culture.</title>
        <authorList>
            <person name="Gilroy R."/>
            <person name="Ravi A."/>
            <person name="Getino M."/>
            <person name="Pursley I."/>
            <person name="Horton D.L."/>
            <person name="Alikhan N.F."/>
            <person name="Baker D."/>
            <person name="Gharbi K."/>
            <person name="Hall N."/>
            <person name="Watson M."/>
            <person name="Adriaenssens E.M."/>
            <person name="Foster-Nyarko E."/>
            <person name="Jarju S."/>
            <person name="Secka A."/>
            <person name="Antonio M."/>
            <person name="Oren A."/>
            <person name="Chaudhuri R.R."/>
            <person name="La Ragione R."/>
            <person name="Hildebrand F."/>
            <person name="Pallen M.J."/>
        </authorList>
    </citation>
    <scope>NUCLEOTIDE SEQUENCE</scope>
    <source>
        <strain evidence="1">1383</strain>
    </source>
</reference>
<evidence type="ECO:0000313" key="2">
    <source>
        <dbReference type="Proteomes" id="UP000824161"/>
    </source>
</evidence>
<dbReference type="Proteomes" id="UP000824161">
    <property type="component" value="Unassembled WGS sequence"/>
</dbReference>
<proteinExistence type="predicted"/>
<dbReference type="AlphaFoldDB" id="A0A9D1KTA5"/>